<evidence type="ECO:0000313" key="5">
    <source>
        <dbReference type="EMBL" id="MSS84168.1"/>
    </source>
</evidence>
<feature type="domain" description="DAGKc" evidence="4">
    <location>
        <begin position="78"/>
        <end position="208"/>
    </location>
</feature>
<dbReference type="EMBL" id="VULO01000005">
    <property type="protein sequence ID" value="MSS84168.1"/>
    <property type="molecule type" value="Genomic_DNA"/>
</dbReference>
<dbReference type="InterPro" id="IPR050187">
    <property type="entry name" value="Lipid_Phosphate_FormReg"/>
</dbReference>
<comment type="cofactor">
    <cofactor evidence="1">
        <name>Mg(2+)</name>
        <dbReference type="ChEBI" id="CHEBI:18420"/>
    </cofactor>
</comment>
<proteinExistence type="inferred from homology"/>
<comment type="caution">
    <text evidence="5">The sequence shown here is derived from an EMBL/GenBank/DDBJ whole genome shotgun (WGS) entry which is preliminary data.</text>
</comment>
<evidence type="ECO:0000313" key="6">
    <source>
        <dbReference type="Proteomes" id="UP000470875"/>
    </source>
</evidence>
<dbReference type="InterPro" id="IPR016064">
    <property type="entry name" value="NAD/diacylglycerol_kinase_sf"/>
</dbReference>
<comment type="similarity">
    <text evidence="2">Belongs to the diacylglycerol/lipid kinase family.</text>
</comment>
<evidence type="ECO:0000256" key="1">
    <source>
        <dbReference type="ARBA" id="ARBA00001946"/>
    </source>
</evidence>
<dbReference type="Gene3D" id="2.60.200.40">
    <property type="match status" value="1"/>
</dbReference>
<sequence>MLSRKSKRNNPHNRDSLLDMIPQLPVPAGPLIVLAVLILLAVIIISWMPTHRTEPSPEALAYLGLKDETFDETSPDDVPHKRVWVIANPTKPNNLEAFKAQVNRICQAMTGNEAQWLETTVEDPGTGQAIEAIQHEPLVVLAAGGDGTVRAVAAGMAHSGYPMGIIPAGTGNLLARNLGLPLTLEGALEVAVLGETRRIDLAWLHAERVVVPSDLPAEGGLLRAANASMVRSLPAGLAEPRPDEYAYLVIAGVGFDGETMANTSSKMKEAVGWSAYVFSGMKSLAIERMKATVTIFYPPGSDDVKRVRKRFSPIPRRVTEKIVASQTIGHKNSPTQAIHTEENWQMSVLRARTVLFANCADLPFVKLAPDAVIDDGVLDVIAIDTKGGLVGWLSVAAKIISMGVGLPLGNARKGLGNIVFKQTHKARIDINRAYPVQVDGDAIGTSRTVIARTDPGALAVRVPSRSF</sequence>
<dbReference type="Gene3D" id="3.40.50.10330">
    <property type="entry name" value="Probable inorganic polyphosphate/atp-NAD kinase, domain 1"/>
    <property type="match status" value="1"/>
</dbReference>
<gene>
    <name evidence="5" type="ORF">FYJ24_05175</name>
</gene>
<dbReference type="InterPro" id="IPR001206">
    <property type="entry name" value="Diacylglycerol_kinase_cat_dom"/>
</dbReference>
<dbReference type="GO" id="GO:0016301">
    <property type="term" value="F:kinase activity"/>
    <property type="evidence" value="ECO:0007669"/>
    <property type="project" value="UniProtKB-KW"/>
</dbReference>
<keyword evidence="3" id="KW-0472">Membrane</keyword>
<dbReference type="InterPro" id="IPR017438">
    <property type="entry name" value="ATP-NAD_kinase_N"/>
</dbReference>
<keyword evidence="5" id="KW-0808">Transferase</keyword>
<keyword evidence="5" id="KW-0418">Kinase</keyword>
<dbReference type="Proteomes" id="UP000470875">
    <property type="component" value="Unassembled WGS sequence"/>
</dbReference>
<dbReference type="SMART" id="SM00046">
    <property type="entry name" value="DAGKc"/>
    <property type="match status" value="1"/>
</dbReference>
<evidence type="ECO:0000256" key="3">
    <source>
        <dbReference type="SAM" id="Phobius"/>
    </source>
</evidence>
<protein>
    <submittedName>
        <fullName evidence="5">Diacylglycerol kinase</fullName>
    </submittedName>
</protein>
<keyword evidence="3" id="KW-1133">Transmembrane helix</keyword>
<name>A0A6N7W7P2_9ACTO</name>
<reference evidence="5 6" key="1">
    <citation type="submission" date="2019-08" db="EMBL/GenBank/DDBJ databases">
        <title>In-depth cultivation of the pig gut microbiome towards novel bacterial diversity and tailored functional studies.</title>
        <authorList>
            <person name="Wylensek D."/>
            <person name="Hitch T.C.A."/>
            <person name="Clavel T."/>
        </authorList>
    </citation>
    <scope>NUCLEOTIDE SEQUENCE [LARGE SCALE GENOMIC DNA]</scope>
    <source>
        <strain evidence="5 6">WB03_NA08</strain>
    </source>
</reference>
<evidence type="ECO:0000256" key="2">
    <source>
        <dbReference type="ARBA" id="ARBA00005983"/>
    </source>
</evidence>
<dbReference type="AlphaFoldDB" id="A0A6N7W7P2"/>
<dbReference type="PANTHER" id="PTHR12358:SF54">
    <property type="entry name" value="SPHINGOSINE KINASE RELATED PROTEIN"/>
    <property type="match status" value="1"/>
</dbReference>
<feature type="transmembrane region" description="Helical" evidence="3">
    <location>
        <begin position="21"/>
        <end position="48"/>
    </location>
</feature>
<dbReference type="Pfam" id="PF00781">
    <property type="entry name" value="DAGK_cat"/>
    <property type="match status" value="1"/>
</dbReference>
<accession>A0A6N7W7P2</accession>
<keyword evidence="6" id="KW-1185">Reference proteome</keyword>
<dbReference type="PROSITE" id="PS50146">
    <property type="entry name" value="DAGK"/>
    <property type="match status" value="1"/>
</dbReference>
<dbReference type="PANTHER" id="PTHR12358">
    <property type="entry name" value="SPHINGOSINE KINASE"/>
    <property type="match status" value="1"/>
</dbReference>
<organism evidence="5 6">
    <name type="scientific">Scrofimicrobium canadense</name>
    <dbReference type="NCBI Taxonomy" id="2652290"/>
    <lineage>
        <taxon>Bacteria</taxon>
        <taxon>Bacillati</taxon>
        <taxon>Actinomycetota</taxon>
        <taxon>Actinomycetes</taxon>
        <taxon>Actinomycetales</taxon>
        <taxon>Actinomycetaceae</taxon>
        <taxon>Scrofimicrobium</taxon>
    </lineage>
</organism>
<keyword evidence="3" id="KW-0812">Transmembrane</keyword>
<evidence type="ECO:0000259" key="4">
    <source>
        <dbReference type="PROSITE" id="PS50146"/>
    </source>
</evidence>
<dbReference type="SUPFAM" id="SSF111331">
    <property type="entry name" value="NAD kinase/diacylglycerol kinase-like"/>
    <property type="match status" value="1"/>
</dbReference>